<dbReference type="AlphaFoldDB" id="W4V4I5"/>
<evidence type="ECO:0000313" key="2">
    <source>
        <dbReference type="Proteomes" id="UP000019109"/>
    </source>
</evidence>
<dbReference type="STRING" id="1294263.JCM21531_1788"/>
<organism evidence="1 2">
    <name type="scientific">Acetivibrio straminisolvens JCM 21531</name>
    <dbReference type="NCBI Taxonomy" id="1294263"/>
    <lineage>
        <taxon>Bacteria</taxon>
        <taxon>Bacillati</taxon>
        <taxon>Bacillota</taxon>
        <taxon>Clostridia</taxon>
        <taxon>Eubacteriales</taxon>
        <taxon>Oscillospiraceae</taxon>
        <taxon>Acetivibrio</taxon>
    </lineage>
</organism>
<proteinExistence type="predicted"/>
<accession>W4V4I5</accession>
<dbReference type="EMBL" id="BAVR01000017">
    <property type="protein sequence ID" value="GAE88350.1"/>
    <property type="molecule type" value="Genomic_DNA"/>
</dbReference>
<gene>
    <name evidence="1" type="ORF">JCM21531_1788</name>
</gene>
<protein>
    <submittedName>
        <fullName evidence="1">ROK-family transcriptional regulator</fullName>
    </submittedName>
</protein>
<keyword evidence="2" id="KW-1185">Reference proteome</keyword>
<reference evidence="1" key="1">
    <citation type="journal article" date="2014" name="Genome Announc.">
        <title>Draft Genome Sequence of Clostridium straminisolvens Strain JCM 21531T, Isolated from a Cellulose-Degrading Bacterial Community.</title>
        <authorList>
            <person name="Yuki M."/>
            <person name="Oshima K."/>
            <person name="Suda W."/>
            <person name="Sakamoto M."/>
            <person name="Kitamura K."/>
            <person name="Iida T."/>
            <person name="Hattori M."/>
            <person name="Ohkuma M."/>
        </authorList>
    </citation>
    <scope>NUCLEOTIDE SEQUENCE [LARGE SCALE GENOMIC DNA]</scope>
    <source>
        <strain evidence="1">JCM 21531</strain>
    </source>
</reference>
<comment type="caution">
    <text evidence="1">The sequence shown here is derived from an EMBL/GenBank/DDBJ whole genome shotgun (WGS) entry which is preliminary data.</text>
</comment>
<evidence type="ECO:0000313" key="1">
    <source>
        <dbReference type="EMBL" id="GAE88350.1"/>
    </source>
</evidence>
<name>W4V4I5_9FIRM</name>
<sequence>MSKFTKLDLNSVTTNNRINVFNCILEGNKINRAVIAKK</sequence>
<dbReference type="Proteomes" id="UP000019109">
    <property type="component" value="Unassembled WGS sequence"/>
</dbReference>